<name>M1VL93_CYAM1</name>
<dbReference type="GeneID" id="16996742"/>
<protein>
    <submittedName>
        <fullName evidence="1">Uncharacterized protein</fullName>
    </submittedName>
</protein>
<evidence type="ECO:0000313" key="1">
    <source>
        <dbReference type="EMBL" id="BAM82453.1"/>
    </source>
</evidence>
<dbReference type="InterPro" id="IPR036390">
    <property type="entry name" value="WH_DNA-bd_sf"/>
</dbReference>
<keyword evidence="2" id="KW-1185">Reference proteome</keyword>
<gene>
    <name evidence="1" type="ORF">CYME_CMR219C</name>
</gene>
<proteinExistence type="predicted"/>
<dbReference type="EMBL" id="AP006500">
    <property type="protein sequence ID" value="BAM82453.1"/>
    <property type="molecule type" value="Genomic_DNA"/>
</dbReference>
<reference evidence="1 2" key="1">
    <citation type="journal article" date="2004" name="Nature">
        <title>Genome sequence of the ultrasmall unicellular red alga Cyanidioschyzon merolae 10D.</title>
        <authorList>
            <person name="Matsuzaki M."/>
            <person name="Misumi O."/>
            <person name="Shin-i T."/>
            <person name="Maruyama S."/>
            <person name="Takahara M."/>
            <person name="Miyagishima S."/>
            <person name="Mori T."/>
            <person name="Nishida K."/>
            <person name="Yagisawa F."/>
            <person name="Nishida K."/>
            <person name="Yoshida Y."/>
            <person name="Nishimura Y."/>
            <person name="Nakao S."/>
            <person name="Kobayashi T."/>
            <person name="Momoyama Y."/>
            <person name="Higashiyama T."/>
            <person name="Minoda A."/>
            <person name="Sano M."/>
            <person name="Nomoto H."/>
            <person name="Oishi K."/>
            <person name="Hayashi H."/>
            <person name="Ohta F."/>
            <person name="Nishizaka S."/>
            <person name="Haga S."/>
            <person name="Miura S."/>
            <person name="Morishita T."/>
            <person name="Kabeya Y."/>
            <person name="Terasawa K."/>
            <person name="Suzuki Y."/>
            <person name="Ishii Y."/>
            <person name="Asakawa S."/>
            <person name="Takano H."/>
            <person name="Ohta N."/>
            <person name="Kuroiwa H."/>
            <person name="Tanaka K."/>
            <person name="Shimizu N."/>
            <person name="Sugano S."/>
            <person name="Sato N."/>
            <person name="Nozaki H."/>
            <person name="Ogasawara N."/>
            <person name="Kohara Y."/>
            <person name="Kuroiwa T."/>
        </authorList>
    </citation>
    <scope>NUCLEOTIDE SEQUENCE [LARGE SCALE GENOMIC DNA]</scope>
    <source>
        <strain evidence="1 2">10D</strain>
    </source>
</reference>
<dbReference type="OrthoDB" id="5586015at2759"/>
<dbReference type="KEGG" id="cme:CYME_CMR219C"/>
<dbReference type="Gramene" id="CMR219CT">
    <property type="protein sequence ID" value="CMR219CT"/>
    <property type="gene ID" value="CMR219C"/>
</dbReference>
<accession>M1VL93</accession>
<dbReference type="AlphaFoldDB" id="M1VL93"/>
<dbReference type="SUPFAM" id="SSF46785">
    <property type="entry name" value="Winged helix' DNA-binding domain"/>
    <property type="match status" value="1"/>
</dbReference>
<sequence length="225" mass="24940">MSDATAFREELSFLESGTRVLQEQFIEIESLWSQVGALERCVCDSTLYVRKWLRELAAHCPVADEATLTALFERVNEAARVSSGGSGTASAVAVGTTVPKDPRDSGLLAARSGPAAKESLREAGQRAASSALKVCSKAERDRKEVRKLLSKLENQRLRTDPQLEAVLMLLWRNRPAGLYVHDLMQETRLSRMRLNTFLHALVKSGLVQKQARKGLIYSLCREHCG</sequence>
<evidence type="ECO:0000313" key="2">
    <source>
        <dbReference type="Proteomes" id="UP000007014"/>
    </source>
</evidence>
<dbReference type="HOGENOM" id="CLU_1231442_0_0_1"/>
<organism evidence="1 2">
    <name type="scientific">Cyanidioschyzon merolae (strain NIES-3377 / 10D)</name>
    <name type="common">Unicellular red alga</name>
    <dbReference type="NCBI Taxonomy" id="280699"/>
    <lineage>
        <taxon>Eukaryota</taxon>
        <taxon>Rhodophyta</taxon>
        <taxon>Bangiophyceae</taxon>
        <taxon>Cyanidiales</taxon>
        <taxon>Cyanidiaceae</taxon>
        <taxon>Cyanidioschyzon</taxon>
    </lineage>
</organism>
<reference evidence="1 2" key="2">
    <citation type="journal article" date="2007" name="BMC Biol.">
        <title>A 100%-complete sequence reveals unusually simple genomic features in the hot-spring red alga Cyanidioschyzon merolae.</title>
        <authorList>
            <person name="Nozaki H."/>
            <person name="Takano H."/>
            <person name="Misumi O."/>
            <person name="Terasawa K."/>
            <person name="Matsuzaki M."/>
            <person name="Maruyama S."/>
            <person name="Nishida K."/>
            <person name="Yagisawa F."/>
            <person name="Yoshida Y."/>
            <person name="Fujiwara T."/>
            <person name="Takio S."/>
            <person name="Tamura K."/>
            <person name="Chung S.J."/>
            <person name="Nakamura S."/>
            <person name="Kuroiwa H."/>
            <person name="Tanaka K."/>
            <person name="Sato N."/>
            <person name="Kuroiwa T."/>
        </authorList>
    </citation>
    <scope>NUCLEOTIDE SEQUENCE [LARGE SCALE GENOMIC DNA]</scope>
    <source>
        <strain evidence="1 2">10D</strain>
    </source>
</reference>
<dbReference type="Proteomes" id="UP000007014">
    <property type="component" value="Chromosome 18"/>
</dbReference>
<dbReference type="RefSeq" id="XP_005538489.1">
    <property type="nucleotide sequence ID" value="XM_005538432.1"/>
</dbReference>